<sequence length="89" mass="10394">MEHQVYEMKGKGKPESAWTRKRDEHFGLWREVMRTEVIIDAPQLDGKELTELQIQSLIAERSDLEANFYIAKKRINERIASLQAIEHAA</sequence>
<dbReference type="AlphaFoldDB" id="A0A6B9GAU9"/>
<evidence type="ECO:0000313" key="2">
    <source>
        <dbReference type="Proteomes" id="UP000502005"/>
    </source>
</evidence>
<evidence type="ECO:0000313" key="1">
    <source>
        <dbReference type="EMBL" id="QGY29795.1"/>
    </source>
</evidence>
<dbReference type="Proteomes" id="UP000502005">
    <property type="component" value="Chromosome"/>
</dbReference>
<reference evidence="1 2" key="1">
    <citation type="submission" date="2017-11" db="EMBL/GenBank/DDBJ databases">
        <title>Genome sequence of Pantoea cypripedii NE1.</title>
        <authorList>
            <person name="Nascimento F.X."/>
        </authorList>
    </citation>
    <scope>NUCLEOTIDE SEQUENCE [LARGE SCALE GENOMIC DNA]</scope>
    <source>
        <strain evidence="1 2">NE1</strain>
    </source>
</reference>
<organism evidence="1 2">
    <name type="scientific">Pantoea cypripedii</name>
    <name type="common">Pectobacterium cypripedii</name>
    <name type="synonym">Erwinia cypripedii</name>
    <dbReference type="NCBI Taxonomy" id="55209"/>
    <lineage>
        <taxon>Bacteria</taxon>
        <taxon>Pseudomonadati</taxon>
        <taxon>Pseudomonadota</taxon>
        <taxon>Gammaproteobacteria</taxon>
        <taxon>Enterobacterales</taxon>
        <taxon>Erwiniaceae</taxon>
        <taxon>Pantoea</taxon>
    </lineage>
</organism>
<accession>A0A6B9GAU9</accession>
<name>A0A6B9GAU9_PANCY</name>
<protein>
    <submittedName>
        <fullName evidence="1">Uncharacterized protein</fullName>
    </submittedName>
</protein>
<gene>
    <name evidence="1" type="ORF">CUN67_13005</name>
</gene>
<proteinExistence type="predicted"/>
<dbReference type="EMBL" id="CP024768">
    <property type="protein sequence ID" value="QGY29795.1"/>
    <property type="molecule type" value="Genomic_DNA"/>
</dbReference>